<sequence>MFAPFPHLIAQAGGGGGYGGGGGGGGGGYSGGGGSGGGSGGGGEAIVALVRLTILYPHVMIPLWIVVAVVFYYGKREEKTARVRRTIRRGRKVQEQDRRSDALQAVRQRDPGFTVELFLDRVSHAFLTTQYAWSEQNLSTCRAFLSDGVHERFELYIGMQKAEGLRNRMKDVTVESAKIVSVESAPHFDTIHVRIAAAAITYNESLTTGKRVSGRSDRTRTPFTEVWSFSRRPGVKTSADRSILEGRCPNCGGPVAIVDRAECPQCGSIVNSGQYDWVLAEITQDEEWVVPAAAAAVPGWDELRRTDPHLNVQQIEDRASVIFWRAMMAEYHDDFALAAPVVQRGADAIPRRWRQGENRFWKTPAVGVVELVRCLPAGGAGPDDGFERLRVMVRWSATPASGDRRDPRLHGPQRIRTDEMILKRKRGTVSAVDRAFSSANCQTCGAPIDASRRDACSFCGAPLNDGSNGWVLEDVVAYQPLVHEALRSSIDDAPPRLAAESLSNHAELLTAMARMLWADGSLHERERQDLLAFARHHGISEERAERLLEGARDAEPALALPNDPAEAKQMMDALVRAALIDGRLDRRELRLLEQVAARAGWTAADLKLAVRRQEAKLYRQARQVIRDDRRSKRGPRRGSTRGPI</sequence>
<dbReference type="Proteomes" id="UP000318741">
    <property type="component" value="Chromosome"/>
</dbReference>
<dbReference type="KEGG" id="acaf:CA12_15200"/>
<dbReference type="SUPFAM" id="SSF158682">
    <property type="entry name" value="TerB-like"/>
    <property type="match status" value="1"/>
</dbReference>
<dbReference type="Gene3D" id="1.10.3680.10">
    <property type="entry name" value="TerB-like"/>
    <property type="match status" value="1"/>
</dbReference>
<dbReference type="CDD" id="cd07177">
    <property type="entry name" value="terB_like"/>
    <property type="match status" value="1"/>
</dbReference>
<dbReference type="InterPro" id="IPR007379">
    <property type="entry name" value="Tim44-like_dom"/>
</dbReference>
<feature type="region of interest" description="Disordered" evidence="1">
    <location>
        <begin position="623"/>
        <end position="644"/>
    </location>
</feature>
<feature type="domain" description="Tim44-like" evidence="2">
    <location>
        <begin position="99"/>
        <end position="284"/>
    </location>
</feature>
<evidence type="ECO:0000256" key="1">
    <source>
        <dbReference type="SAM" id="MobiDB-lite"/>
    </source>
</evidence>
<gene>
    <name evidence="3" type="ORF">CA12_15200</name>
</gene>
<dbReference type="EMBL" id="CP036265">
    <property type="protein sequence ID" value="QDT15435.1"/>
    <property type="molecule type" value="Genomic_DNA"/>
</dbReference>
<reference evidence="3 4" key="1">
    <citation type="submission" date="2019-02" db="EMBL/GenBank/DDBJ databases">
        <title>Deep-cultivation of Planctomycetes and their phenomic and genomic characterization uncovers novel biology.</title>
        <authorList>
            <person name="Wiegand S."/>
            <person name="Jogler M."/>
            <person name="Boedeker C."/>
            <person name="Pinto D."/>
            <person name="Vollmers J."/>
            <person name="Rivas-Marin E."/>
            <person name="Kohn T."/>
            <person name="Peeters S.H."/>
            <person name="Heuer A."/>
            <person name="Rast P."/>
            <person name="Oberbeckmann S."/>
            <person name="Bunk B."/>
            <person name="Jeske O."/>
            <person name="Meyerdierks A."/>
            <person name="Storesund J.E."/>
            <person name="Kallscheuer N."/>
            <person name="Luecker S."/>
            <person name="Lage O.M."/>
            <person name="Pohl T."/>
            <person name="Merkel B.J."/>
            <person name="Hornburger P."/>
            <person name="Mueller R.-W."/>
            <person name="Bruemmer F."/>
            <person name="Labrenz M."/>
            <person name="Spormann A.M."/>
            <person name="Op den Camp H."/>
            <person name="Overmann J."/>
            <person name="Amann R."/>
            <person name="Jetten M.S.M."/>
            <person name="Mascher T."/>
            <person name="Medema M.H."/>
            <person name="Devos D.P."/>
            <person name="Kaster A.-K."/>
            <person name="Ovreas L."/>
            <person name="Rohde M."/>
            <person name="Galperin M.Y."/>
            <person name="Jogler C."/>
        </authorList>
    </citation>
    <scope>NUCLEOTIDE SEQUENCE [LARGE SCALE GENOMIC DNA]</scope>
    <source>
        <strain evidence="3 4">CA12</strain>
    </source>
</reference>
<dbReference type="InterPro" id="IPR032710">
    <property type="entry name" value="NTF2-like_dom_sf"/>
</dbReference>
<dbReference type="InterPro" id="IPR029024">
    <property type="entry name" value="TerB-like"/>
</dbReference>
<organism evidence="3 4">
    <name type="scientific">Alienimonas californiensis</name>
    <dbReference type="NCBI Taxonomy" id="2527989"/>
    <lineage>
        <taxon>Bacteria</taxon>
        <taxon>Pseudomonadati</taxon>
        <taxon>Planctomycetota</taxon>
        <taxon>Planctomycetia</taxon>
        <taxon>Planctomycetales</taxon>
        <taxon>Planctomycetaceae</taxon>
        <taxon>Alienimonas</taxon>
    </lineage>
</organism>
<feature type="compositionally biased region" description="Basic residues" evidence="1">
    <location>
        <begin position="631"/>
        <end position="644"/>
    </location>
</feature>
<dbReference type="SUPFAM" id="SSF54427">
    <property type="entry name" value="NTF2-like"/>
    <property type="match status" value="1"/>
</dbReference>
<keyword evidence="4" id="KW-1185">Reference proteome</keyword>
<protein>
    <submittedName>
        <fullName evidence="3">Dna-J like membrane chaperone protein</fullName>
    </submittedName>
</protein>
<dbReference type="RefSeq" id="WP_145358262.1">
    <property type="nucleotide sequence ID" value="NZ_CP036265.1"/>
</dbReference>
<accession>A0A517P7W4</accession>
<dbReference type="Pfam" id="PF04280">
    <property type="entry name" value="Tim44"/>
    <property type="match status" value="1"/>
</dbReference>
<evidence type="ECO:0000313" key="4">
    <source>
        <dbReference type="Proteomes" id="UP000318741"/>
    </source>
</evidence>
<dbReference type="AlphaFoldDB" id="A0A517P7W4"/>
<dbReference type="SMART" id="SM00978">
    <property type="entry name" value="Tim44"/>
    <property type="match status" value="1"/>
</dbReference>
<dbReference type="Gene3D" id="3.10.450.240">
    <property type="match status" value="1"/>
</dbReference>
<name>A0A517P7W4_9PLAN</name>
<proteinExistence type="predicted"/>
<evidence type="ECO:0000259" key="2">
    <source>
        <dbReference type="SMART" id="SM00978"/>
    </source>
</evidence>
<evidence type="ECO:0000313" key="3">
    <source>
        <dbReference type="EMBL" id="QDT15435.1"/>
    </source>
</evidence>
<dbReference type="OrthoDB" id="9780873at2"/>